<dbReference type="AlphaFoldDB" id="A0A8K0CXE8"/>
<keyword evidence="7" id="KW-1185">Reference proteome</keyword>
<dbReference type="Pfam" id="PF03227">
    <property type="entry name" value="GILT"/>
    <property type="match status" value="1"/>
</dbReference>
<evidence type="ECO:0000313" key="7">
    <source>
        <dbReference type="Proteomes" id="UP000801492"/>
    </source>
</evidence>
<dbReference type="EMBL" id="VTPC01005888">
    <property type="protein sequence ID" value="KAF2895475.1"/>
    <property type="molecule type" value="Genomic_DNA"/>
</dbReference>
<reference evidence="6" key="1">
    <citation type="submission" date="2019-08" db="EMBL/GenBank/DDBJ databases">
        <title>The genome of the North American firefly Photinus pyralis.</title>
        <authorList>
            <consortium name="Photinus pyralis genome working group"/>
            <person name="Fallon T.R."/>
            <person name="Sander Lower S.E."/>
            <person name="Weng J.-K."/>
        </authorList>
    </citation>
    <scope>NUCLEOTIDE SEQUENCE</scope>
    <source>
        <strain evidence="6">TRF0915ILg1</strain>
        <tissue evidence="6">Whole body</tissue>
    </source>
</reference>
<sequence>MCVISYHLQLFLNMKFCLLTMILGCLYFQHSLQQMDSKPLVTIFYKPLCPYSQIFITNVLYPVYADLGTYIQVDFIPYGNIKRQQVNDAWTYECQHGPEECAISRLQACGIAKSREQDSHMEYVYCIESEVDTTTDIQTLAQCASKLELPGDEVLKCVEGPEGDKLVGLFGDKQQILAPDLSGVPTVYINNTNLDDYTALKKTLCDILHNNPEACTKKLQE</sequence>
<dbReference type="GO" id="GO:0005576">
    <property type="term" value="C:extracellular region"/>
    <property type="evidence" value="ECO:0007669"/>
    <property type="project" value="UniProtKB-SubCell"/>
</dbReference>
<dbReference type="PANTHER" id="PTHR13234">
    <property type="entry name" value="GAMMA-INTERFERON INDUCIBLE LYSOSOMAL THIOL REDUCTASE GILT"/>
    <property type="match status" value="1"/>
</dbReference>
<evidence type="ECO:0000256" key="1">
    <source>
        <dbReference type="ARBA" id="ARBA00004613"/>
    </source>
</evidence>
<comment type="caution">
    <text evidence="6">The sequence shown here is derived from an EMBL/GenBank/DDBJ whole genome shotgun (WGS) entry which is preliminary data.</text>
</comment>
<keyword evidence="3" id="KW-0964">Secreted</keyword>
<protein>
    <recommendedName>
        <fullName evidence="8">Gamma-interferon-inducible lysosomal thiol reductase</fullName>
    </recommendedName>
</protein>
<evidence type="ECO:0000313" key="6">
    <source>
        <dbReference type="EMBL" id="KAF2895475.1"/>
    </source>
</evidence>
<comment type="subcellular location">
    <subcellularLocation>
        <location evidence="1">Secreted</location>
    </subcellularLocation>
</comment>
<comment type="similarity">
    <text evidence="2">Belongs to the GILT family.</text>
</comment>
<dbReference type="InterPro" id="IPR004911">
    <property type="entry name" value="Interferon-induced_GILT"/>
</dbReference>
<evidence type="ECO:0008006" key="8">
    <source>
        <dbReference type="Google" id="ProtNLM"/>
    </source>
</evidence>
<dbReference type="PANTHER" id="PTHR13234:SF8">
    <property type="entry name" value="GAMMA-INTERFERON-INDUCIBLE LYSOSOMAL THIOL REDUCTASE"/>
    <property type="match status" value="1"/>
</dbReference>
<keyword evidence="4" id="KW-0732">Signal</keyword>
<accession>A0A8K0CXE8</accession>
<dbReference type="Gene3D" id="3.40.30.10">
    <property type="entry name" value="Glutaredoxin"/>
    <property type="match status" value="1"/>
</dbReference>
<proteinExistence type="inferred from homology"/>
<dbReference type="GO" id="GO:0016671">
    <property type="term" value="F:oxidoreductase activity, acting on a sulfur group of donors, disulfide as acceptor"/>
    <property type="evidence" value="ECO:0007669"/>
    <property type="project" value="InterPro"/>
</dbReference>
<evidence type="ECO:0000256" key="3">
    <source>
        <dbReference type="ARBA" id="ARBA00022525"/>
    </source>
</evidence>
<keyword evidence="5" id="KW-0325">Glycoprotein</keyword>
<dbReference type="InterPro" id="IPR036249">
    <property type="entry name" value="Thioredoxin-like_sf"/>
</dbReference>
<dbReference type="Proteomes" id="UP000801492">
    <property type="component" value="Unassembled WGS sequence"/>
</dbReference>
<dbReference type="SUPFAM" id="SSF52833">
    <property type="entry name" value="Thioredoxin-like"/>
    <property type="match status" value="1"/>
</dbReference>
<evidence type="ECO:0000256" key="5">
    <source>
        <dbReference type="ARBA" id="ARBA00023180"/>
    </source>
</evidence>
<evidence type="ECO:0000256" key="2">
    <source>
        <dbReference type="ARBA" id="ARBA00005679"/>
    </source>
</evidence>
<gene>
    <name evidence="6" type="ORF">ILUMI_10700</name>
</gene>
<dbReference type="OrthoDB" id="958254at2759"/>
<name>A0A8K0CXE8_IGNLU</name>
<organism evidence="6 7">
    <name type="scientific">Ignelater luminosus</name>
    <name type="common">Cucubano</name>
    <name type="synonym">Pyrophorus luminosus</name>
    <dbReference type="NCBI Taxonomy" id="2038154"/>
    <lineage>
        <taxon>Eukaryota</taxon>
        <taxon>Metazoa</taxon>
        <taxon>Ecdysozoa</taxon>
        <taxon>Arthropoda</taxon>
        <taxon>Hexapoda</taxon>
        <taxon>Insecta</taxon>
        <taxon>Pterygota</taxon>
        <taxon>Neoptera</taxon>
        <taxon>Endopterygota</taxon>
        <taxon>Coleoptera</taxon>
        <taxon>Polyphaga</taxon>
        <taxon>Elateriformia</taxon>
        <taxon>Elateroidea</taxon>
        <taxon>Elateridae</taxon>
        <taxon>Agrypninae</taxon>
        <taxon>Pyrophorini</taxon>
        <taxon>Ignelater</taxon>
    </lineage>
</organism>
<evidence type="ECO:0000256" key="4">
    <source>
        <dbReference type="ARBA" id="ARBA00022729"/>
    </source>
</evidence>